<comment type="caution">
    <text evidence="2">The sequence shown here is derived from an EMBL/GenBank/DDBJ whole genome shotgun (WGS) entry which is preliminary data.</text>
</comment>
<evidence type="ECO:0000256" key="1">
    <source>
        <dbReference type="SAM" id="MobiDB-lite"/>
    </source>
</evidence>
<feature type="region of interest" description="Disordered" evidence="1">
    <location>
        <begin position="1"/>
        <end position="46"/>
    </location>
</feature>
<feature type="compositionally biased region" description="Basic residues" evidence="1">
    <location>
        <begin position="34"/>
        <end position="45"/>
    </location>
</feature>
<accession>A0A8J4VWS4</accession>
<dbReference type="EMBL" id="JRKL02000199">
    <property type="protein sequence ID" value="KAF3973915.1"/>
    <property type="molecule type" value="Genomic_DNA"/>
</dbReference>
<sequence length="103" mass="10907">MPLPKTSTTRMSTPILPSRSPALRAPSSNSASFRGKKRVAARRRSSLPCAVCSPPPSSTIWPMRSSSRCLSTASLSTISGTCTARSSPPPPSIHSFQGFNTKC</sequence>
<evidence type="ECO:0000313" key="2">
    <source>
        <dbReference type="EMBL" id="KAF3973915.1"/>
    </source>
</evidence>
<gene>
    <name evidence="2" type="ORF">CMV_002711</name>
</gene>
<proteinExistence type="predicted"/>
<organism evidence="2 3">
    <name type="scientific">Castanea mollissima</name>
    <name type="common">Chinese chestnut</name>
    <dbReference type="NCBI Taxonomy" id="60419"/>
    <lineage>
        <taxon>Eukaryota</taxon>
        <taxon>Viridiplantae</taxon>
        <taxon>Streptophyta</taxon>
        <taxon>Embryophyta</taxon>
        <taxon>Tracheophyta</taxon>
        <taxon>Spermatophyta</taxon>
        <taxon>Magnoliopsida</taxon>
        <taxon>eudicotyledons</taxon>
        <taxon>Gunneridae</taxon>
        <taxon>Pentapetalae</taxon>
        <taxon>rosids</taxon>
        <taxon>fabids</taxon>
        <taxon>Fagales</taxon>
        <taxon>Fagaceae</taxon>
        <taxon>Castanea</taxon>
    </lineage>
</organism>
<reference evidence="2" key="1">
    <citation type="submission" date="2020-03" db="EMBL/GenBank/DDBJ databases">
        <title>Castanea mollissima Vanexum genome sequencing.</title>
        <authorList>
            <person name="Staton M."/>
        </authorList>
    </citation>
    <scope>NUCLEOTIDE SEQUENCE</scope>
    <source>
        <tissue evidence="2">Leaf</tissue>
    </source>
</reference>
<keyword evidence="3" id="KW-1185">Reference proteome</keyword>
<feature type="compositionally biased region" description="Polar residues" evidence="1">
    <location>
        <begin position="1"/>
        <end position="12"/>
    </location>
</feature>
<feature type="region of interest" description="Disordered" evidence="1">
    <location>
        <begin position="81"/>
        <end position="103"/>
    </location>
</feature>
<dbReference type="Proteomes" id="UP000737018">
    <property type="component" value="Unassembled WGS sequence"/>
</dbReference>
<name>A0A8J4VWS4_9ROSI</name>
<protein>
    <submittedName>
        <fullName evidence="2">Uncharacterized protein</fullName>
    </submittedName>
</protein>
<feature type="compositionally biased region" description="Polar residues" evidence="1">
    <location>
        <begin position="94"/>
        <end position="103"/>
    </location>
</feature>
<dbReference type="AlphaFoldDB" id="A0A8J4VWS4"/>
<evidence type="ECO:0000313" key="3">
    <source>
        <dbReference type="Proteomes" id="UP000737018"/>
    </source>
</evidence>
<feature type="compositionally biased region" description="Low complexity" evidence="1">
    <location>
        <begin position="16"/>
        <end position="32"/>
    </location>
</feature>